<dbReference type="Pfam" id="PF00732">
    <property type="entry name" value="GMC_oxred_N"/>
    <property type="match status" value="1"/>
</dbReference>
<evidence type="ECO:0000256" key="2">
    <source>
        <dbReference type="PIRSR" id="PIRSR000137-1"/>
    </source>
</evidence>
<gene>
    <name evidence="6" type="primary">Gld_13</name>
    <name evidence="6" type="ORF">g.16915</name>
</gene>
<comment type="similarity">
    <text evidence="1">Belongs to the GMC oxidoreductase family.</text>
</comment>
<name>A0A0C9PS40_9HYME</name>
<keyword evidence="3" id="KW-0285">Flavoprotein</keyword>
<dbReference type="EMBL" id="GBYB01004178">
    <property type="protein sequence ID" value="JAG73945.1"/>
    <property type="molecule type" value="Transcribed_RNA"/>
</dbReference>
<comment type="cofactor">
    <cofactor evidence="3">
        <name>FAD</name>
        <dbReference type="ChEBI" id="CHEBI:57692"/>
    </cofactor>
</comment>
<sequence length="608" mass="67888">MEELQGMTILSLLLVHPSMGASMFQLFSSYGFRESFDIPTVIIPTRAEYDFIIVGAGSGGSVVTNRLSENRKWKILLLEAGKPEGILNQIPILVSNFQQTDYNWGYRVEEQKSACLGMKDRRCTWPRGKSLGGTSTLNYMIHTRGNRLDYDQWAALGNDGWSYEEVLPYFRKSERFRVPGPYNSSFHGEDGPLCVEHAPYHTKLASSFLKAGQHLGYEVLDCNGPQQIGFSYLQLNMDKGSRCSASRAYLRIKRSNLDIVTDARVTKILIDNENRVQGVKFVKNGVTQTVRARKEVVLSAGTIDSAKLLMLSGIGPKQHLEDLGITVLRDLPVGHNLYEHIGFLGLTFMVNQSLSFLQNRLVTPRYIMDYALHRSGPLSTPGGAEALAFIRTKYAIDSRPDVELLFNAGSLHSDNGVAVRKGYGVSDQVYNAVFKPIEGKDAFSIWPITQNPRSHGRITLKSKNPFDDPIIQPNFFQHPADIEIILEAIKHALRIVSTPPFEKYGARVHTIKIPGCESLQFDSDDYWRCAIRHLPSMMNHEIGTAKMGPSTDSSAVVDPRLRVHGVLGLRVIDASVMPTMPVGHINAGIFMIGEKGADMIKQDWEENQ</sequence>
<dbReference type="InterPro" id="IPR036188">
    <property type="entry name" value="FAD/NAD-bd_sf"/>
</dbReference>
<dbReference type="SUPFAM" id="SSF51905">
    <property type="entry name" value="FAD/NAD(P)-binding domain"/>
    <property type="match status" value="1"/>
</dbReference>
<keyword evidence="3" id="KW-0274">FAD</keyword>
<dbReference type="PIRSF" id="PIRSF000137">
    <property type="entry name" value="Alcohol_oxidase"/>
    <property type="match status" value="1"/>
</dbReference>
<dbReference type="PANTHER" id="PTHR11552:SF208">
    <property type="entry name" value="RE36204P-RELATED"/>
    <property type="match status" value="1"/>
</dbReference>
<dbReference type="InterPro" id="IPR000172">
    <property type="entry name" value="GMC_OxRdtase_N"/>
</dbReference>
<proteinExistence type="inferred from homology"/>
<feature type="binding site" evidence="3">
    <location>
        <position position="134"/>
    </location>
    <ligand>
        <name>FAD</name>
        <dbReference type="ChEBI" id="CHEBI:57692"/>
    </ligand>
</feature>
<dbReference type="PANTHER" id="PTHR11552">
    <property type="entry name" value="GLUCOSE-METHANOL-CHOLINE GMC OXIDOREDUCTASE"/>
    <property type="match status" value="1"/>
</dbReference>
<dbReference type="GO" id="GO:0050660">
    <property type="term" value="F:flavin adenine dinucleotide binding"/>
    <property type="evidence" value="ECO:0007669"/>
    <property type="project" value="InterPro"/>
</dbReference>
<evidence type="ECO:0000256" key="1">
    <source>
        <dbReference type="ARBA" id="ARBA00010790"/>
    </source>
</evidence>
<feature type="active site" description="Proton acceptor" evidence="2">
    <location>
        <position position="584"/>
    </location>
</feature>
<dbReference type="Gene3D" id="3.30.560.10">
    <property type="entry name" value="Glucose Oxidase, domain 3"/>
    <property type="match status" value="1"/>
</dbReference>
<dbReference type="InterPro" id="IPR012132">
    <property type="entry name" value="GMC_OxRdtase"/>
</dbReference>
<evidence type="ECO:0000256" key="3">
    <source>
        <dbReference type="PIRSR" id="PIRSR000137-2"/>
    </source>
</evidence>
<dbReference type="InterPro" id="IPR007867">
    <property type="entry name" value="GMC_OxRtase_C"/>
</dbReference>
<dbReference type="SUPFAM" id="SSF54373">
    <property type="entry name" value="FAD-linked reductases, C-terminal domain"/>
    <property type="match status" value="1"/>
</dbReference>
<accession>A0A0C9PS40</accession>
<feature type="binding site" evidence="3">
    <location>
        <position position="265"/>
    </location>
    <ligand>
        <name>FAD</name>
        <dbReference type="ChEBI" id="CHEBI:57692"/>
    </ligand>
</feature>
<protein>
    <submittedName>
        <fullName evidence="6">Gld_13 protein</fullName>
    </submittedName>
</protein>
<dbReference type="GO" id="GO:0016614">
    <property type="term" value="F:oxidoreductase activity, acting on CH-OH group of donors"/>
    <property type="evidence" value="ECO:0007669"/>
    <property type="project" value="InterPro"/>
</dbReference>
<feature type="domain" description="Glucose-methanol-choline oxidoreductase N-terminal" evidence="4">
    <location>
        <begin position="49"/>
        <end position="341"/>
    </location>
</feature>
<feature type="active site" description="Proton donor" evidence="2">
    <location>
        <position position="540"/>
    </location>
</feature>
<feature type="domain" description="Glucose-methanol-choline oxidoreductase C-terminal" evidence="5">
    <location>
        <begin position="452"/>
        <end position="593"/>
    </location>
</feature>
<dbReference type="Pfam" id="PF05199">
    <property type="entry name" value="GMC_oxred_C"/>
    <property type="match status" value="1"/>
</dbReference>
<reference evidence="6" key="1">
    <citation type="submission" date="2015-01" db="EMBL/GenBank/DDBJ databases">
        <title>Transcriptome Assembly of Fopius arisanus.</title>
        <authorList>
            <person name="Geib S."/>
        </authorList>
    </citation>
    <scope>NUCLEOTIDE SEQUENCE</scope>
</reference>
<dbReference type="AlphaFoldDB" id="A0A0C9PS40"/>
<organism evidence="6">
    <name type="scientific">Fopius arisanus</name>
    <dbReference type="NCBI Taxonomy" id="64838"/>
    <lineage>
        <taxon>Eukaryota</taxon>
        <taxon>Metazoa</taxon>
        <taxon>Ecdysozoa</taxon>
        <taxon>Arthropoda</taxon>
        <taxon>Hexapoda</taxon>
        <taxon>Insecta</taxon>
        <taxon>Pterygota</taxon>
        <taxon>Neoptera</taxon>
        <taxon>Endopterygota</taxon>
        <taxon>Hymenoptera</taxon>
        <taxon>Apocrita</taxon>
        <taxon>Ichneumonoidea</taxon>
        <taxon>Braconidae</taxon>
        <taxon>Opiinae</taxon>
        <taxon>Fopius</taxon>
    </lineage>
</organism>
<dbReference type="Gene3D" id="3.50.50.60">
    <property type="entry name" value="FAD/NAD(P)-binding domain"/>
    <property type="match status" value="1"/>
</dbReference>
<evidence type="ECO:0000313" key="6">
    <source>
        <dbReference type="EMBL" id="JAG73945.1"/>
    </source>
</evidence>
<evidence type="ECO:0000259" key="5">
    <source>
        <dbReference type="Pfam" id="PF05199"/>
    </source>
</evidence>
<evidence type="ECO:0000259" key="4">
    <source>
        <dbReference type="Pfam" id="PF00732"/>
    </source>
</evidence>